<gene>
    <name evidence="1" type="ORF">AWN90_18980</name>
</gene>
<proteinExistence type="predicted"/>
<reference evidence="1 2" key="1">
    <citation type="submission" date="2016-04" db="EMBL/GenBank/DDBJ databases">
        <authorList>
            <person name="Evans L.H."/>
            <person name="Alamgir A."/>
            <person name="Owens N."/>
            <person name="Weber N.D."/>
            <person name="Virtaneva K."/>
            <person name="Barbian K."/>
            <person name="Babar A."/>
            <person name="Rosenke K."/>
        </authorList>
    </citation>
    <scope>NUCLEOTIDE SEQUENCE [LARGE SCALE GENOMIC DNA]</scope>
    <source>
        <strain evidence="1 2">IFM 0406</strain>
    </source>
</reference>
<organism evidence="1 2">
    <name type="scientific">Nocardia terpenica</name>
    <dbReference type="NCBI Taxonomy" id="455432"/>
    <lineage>
        <taxon>Bacteria</taxon>
        <taxon>Bacillati</taxon>
        <taxon>Actinomycetota</taxon>
        <taxon>Actinomycetes</taxon>
        <taxon>Mycobacteriales</taxon>
        <taxon>Nocardiaceae</taxon>
        <taxon>Nocardia</taxon>
    </lineage>
</organism>
<dbReference type="AlphaFoldDB" id="A0A164PEL4"/>
<sequence>MPELMIGTGAMNRFEYSVAVICCHGQVGDRAAVKRLGWLPEQPISLTVAGRTAVAFEHSDGGFRVDHDGHLRLPAVIRHRCGIEPGDRLLIAASVPGRLLLIYPLVVIDQALSTLHEQATSTVR</sequence>
<evidence type="ECO:0000313" key="1">
    <source>
        <dbReference type="EMBL" id="KZM75466.1"/>
    </source>
</evidence>
<accession>A0A164PEL4</accession>
<keyword evidence="2" id="KW-1185">Reference proteome</keyword>
<evidence type="ECO:0008006" key="3">
    <source>
        <dbReference type="Google" id="ProtNLM"/>
    </source>
</evidence>
<dbReference type="Proteomes" id="UP000076512">
    <property type="component" value="Unassembled WGS sequence"/>
</dbReference>
<evidence type="ECO:0000313" key="2">
    <source>
        <dbReference type="Proteomes" id="UP000076512"/>
    </source>
</evidence>
<comment type="caution">
    <text evidence="1">The sequence shown here is derived from an EMBL/GenBank/DDBJ whole genome shotgun (WGS) entry which is preliminary data.</text>
</comment>
<dbReference type="EMBL" id="LWGR01000003">
    <property type="protein sequence ID" value="KZM75466.1"/>
    <property type="molecule type" value="Genomic_DNA"/>
</dbReference>
<name>A0A164PEL4_9NOCA</name>
<protein>
    <recommendedName>
        <fullName evidence="3">AbrB/MazE/SpoVT family DNA-binding domain-containing protein</fullName>
    </recommendedName>
</protein>